<proteinExistence type="predicted"/>
<evidence type="ECO:0000313" key="3">
    <source>
        <dbReference type="Proteomes" id="UP000321291"/>
    </source>
</evidence>
<dbReference type="OrthoDB" id="1375905at2"/>
<dbReference type="KEGG" id="agi:FSB73_03130"/>
<evidence type="ECO:0000256" key="1">
    <source>
        <dbReference type="SAM" id="SignalP"/>
    </source>
</evidence>
<feature type="signal peptide" evidence="1">
    <location>
        <begin position="1"/>
        <end position="24"/>
    </location>
</feature>
<keyword evidence="1" id="KW-0732">Signal</keyword>
<keyword evidence="3" id="KW-1185">Reference proteome</keyword>
<evidence type="ECO:0000313" key="2">
    <source>
        <dbReference type="EMBL" id="QEC74177.1"/>
    </source>
</evidence>
<sequence length="228" mass="25399">MRKGFSRLILLVVALGATLQFASAQFKSTKAEQDPAYVKVIEQRVAKIVAPLHLTNAAKQQKVQNVIEQQYFDLNKIDADEQKAIDAINQGQLSKGAQKDAIAATKSRTDAKVAALHPVFVARLNQLLNKDQVAEVKDGMTYHTLEVTYKAYTDMLPDLTGKQKKQIMAWLVEAREHAIDGGSSKEKHAWFGKYKGRINNYLSKAGIDMKEAEIAWKKEGSPPNYKIG</sequence>
<dbReference type="Pfam" id="PF12875">
    <property type="entry name" value="DUF3826"/>
    <property type="match status" value="1"/>
</dbReference>
<dbReference type="AlphaFoldDB" id="A0A5B8VRF6"/>
<accession>A0A5B8VRF6</accession>
<dbReference type="InterPro" id="IPR024284">
    <property type="entry name" value="DUF3826"/>
</dbReference>
<dbReference type="EMBL" id="CP042434">
    <property type="protein sequence ID" value="QEC74177.1"/>
    <property type="molecule type" value="Genomic_DNA"/>
</dbReference>
<feature type="chain" id="PRO_5022812475" evidence="1">
    <location>
        <begin position="25"/>
        <end position="228"/>
    </location>
</feature>
<name>A0A5B8VRF6_9BACT</name>
<organism evidence="2 3">
    <name type="scientific">Arachidicoccus ginsenosidivorans</name>
    <dbReference type="NCBI Taxonomy" id="496057"/>
    <lineage>
        <taxon>Bacteria</taxon>
        <taxon>Pseudomonadati</taxon>
        <taxon>Bacteroidota</taxon>
        <taxon>Chitinophagia</taxon>
        <taxon>Chitinophagales</taxon>
        <taxon>Chitinophagaceae</taxon>
        <taxon>Arachidicoccus</taxon>
    </lineage>
</organism>
<reference evidence="2 3" key="1">
    <citation type="journal article" date="2017" name="Int. J. Syst. Evol. Microbiol.">
        <title>Arachidicoccus ginsenosidivorans sp. nov., with ginsenoside-converting activity isolated from ginseng cultivating soil.</title>
        <authorList>
            <person name="Siddiqi M.Z."/>
            <person name="Aslam Z."/>
            <person name="Im W.T."/>
        </authorList>
    </citation>
    <scope>NUCLEOTIDE SEQUENCE [LARGE SCALE GENOMIC DNA]</scope>
    <source>
        <strain evidence="2 3">Gsoil 809</strain>
    </source>
</reference>
<dbReference type="Proteomes" id="UP000321291">
    <property type="component" value="Chromosome"/>
</dbReference>
<protein>
    <submittedName>
        <fullName evidence="2">DUF3826 domain-containing protein</fullName>
    </submittedName>
</protein>
<gene>
    <name evidence="2" type="ORF">FSB73_03130</name>
</gene>